<evidence type="ECO:0000313" key="1">
    <source>
        <dbReference type="EMBL" id="KAJ3494771.1"/>
    </source>
</evidence>
<comment type="caution">
    <text evidence="1">The sequence shown here is derived from an EMBL/GenBank/DDBJ whole genome shotgun (WGS) entry which is preliminary data.</text>
</comment>
<proteinExistence type="predicted"/>
<sequence length="281" mass="30158">MSLLRSLLFYGASLRRFADVDGASVSATNGSCNYGDKLLFNSTGMASFAAPVGTTNSSKPWYLSVALIENSAAGNSTPDTPRSRNGYMSVPNEVAIGLDSNATKLCAYIWEAKDAKASKDGSCKQVFSDMCLKYIQDFSPIDDSCPSLGSNYECNNFAAIGSPLDFTGRRNCSANLHSLAGIPDGYTTRGVFSFSDVGNHFDSVQEFEAEKKKPVPVLLLFSTRHNMDSYYSIEYHHQLLCIAPTNVTAGNESPGSAATNFRASKGSLVAVIVATMLGFLF</sequence>
<evidence type="ECO:0000313" key="2">
    <source>
        <dbReference type="Proteomes" id="UP001148737"/>
    </source>
</evidence>
<name>A0ACC1R078_9HYPO</name>
<reference evidence="1" key="1">
    <citation type="submission" date="2022-07" db="EMBL/GenBank/DDBJ databases">
        <title>Genome Sequence of Lecanicillium saksenae.</title>
        <authorList>
            <person name="Buettner E."/>
        </authorList>
    </citation>
    <scope>NUCLEOTIDE SEQUENCE</scope>
    <source>
        <strain evidence="1">VT-O1</strain>
    </source>
</reference>
<protein>
    <submittedName>
        <fullName evidence="1">Uncharacterized protein</fullName>
    </submittedName>
</protein>
<organism evidence="1 2">
    <name type="scientific">Lecanicillium saksenae</name>
    <dbReference type="NCBI Taxonomy" id="468837"/>
    <lineage>
        <taxon>Eukaryota</taxon>
        <taxon>Fungi</taxon>
        <taxon>Dikarya</taxon>
        <taxon>Ascomycota</taxon>
        <taxon>Pezizomycotina</taxon>
        <taxon>Sordariomycetes</taxon>
        <taxon>Hypocreomycetidae</taxon>
        <taxon>Hypocreales</taxon>
        <taxon>Cordycipitaceae</taxon>
        <taxon>Lecanicillium</taxon>
    </lineage>
</organism>
<dbReference type="EMBL" id="JANAKD010000345">
    <property type="protein sequence ID" value="KAJ3494771.1"/>
    <property type="molecule type" value="Genomic_DNA"/>
</dbReference>
<keyword evidence="2" id="KW-1185">Reference proteome</keyword>
<gene>
    <name evidence="1" type="ORF">NLG97_g3861</name>
</gene>
<accession>A0ACC1R078</accession>
<dbReference type="Proteomes" id="UP001148737">
    <property type="component" value="Unassembled WGS sequence"/>
</dbReference>